<name>A0A368YLZ3_9HYPH</name>
<accession>A0A368YLZ3</accession>
<protein>
    <submittedName>
        <fullName evidence="1">Uncharacterized protein</fullName>
    </submittedName>
</protein>
<keyword evidence="2" id="KW-1185">Reference proteome</keyword>
<comment type="caution">
    <text evidence="1">The sequence shown here is derived from an EMBL/GenBank/DDBJ whole genome shotgun (WGS) entry which is preliminary data.</text>
</comment>
<dbReference type="Proteomes" id="UP000253324">
    <property type="component" value="Unassembled WGS sequence"/>
</dbReference>
<reference evidence="1 2" key="1">
    <citation type="submission" date="2018-07" db="EMBL/GenBank/DDBJ databases">
        <title>Genomic Encyclopedia of Type Strains, Phase III (KMG-III): the genomes of soil and plant-associated and newly described type strains.</title>
        <authorList>
            <person name="Whitman W."/>
        </authorList>
    </citation>
    <scope>NUCLEOTIDE SEQUENCE [LARGE SCALE GENOMIC DNA]</scope>
    <source>
        <strain evidence="1 2">31-25a</strain>
    </source>
</reference>
<evidence type="ECO:0000313" key="2">
    <source>
        <dbReference type="Proteomes" id="UP000253324"/>
    </source>
</evidence>
<gene>
    <name evidence="1" type="ORF">C7476_11440</name>
</gene>
<proteinExistence type="predicted"/>
<sequence>MIAFSLIKLFKKIEKTSRYFFLLHRCVKRA</sequence>
<dbReference type="EMBL" id="QPJM01000014">
    <property type="protein sequence ID" value="RCW80326.1"/>
    <property type="molecule type" value="Genomic_DNA"/>
</dbReference>
<organism evidence="1 2">
    <name type="scientific">Phyllobacterium bourgognense</name>
    <dbReference type="NCBI Taxonomy" id="314236"/>
    <lineage>
        <taxon>Bacteria</taxon>
        <taxon>Pseudomonadati</taxon>
        <taxon>Pseudomonadota</taxon>
        <taxon>Alphaproteobacteria</taxon>
        <taxon>Hyphomicrobiales</taxon>
        <taxon>Phyllobacteriaceae</taxon>
        <taxon>Phyllobacterium</taxon>
    </lineage>
</organism>
<dbReference type="AlphaFoldDB" id="A0A368YLZ3"/>
<evidence type="ECO:0000313" key="1">
    <source>
        <dbReference type="EMBL" id="RCW80326.1"/>
    </source>
</evidence>